<accession>A0A517Z114</accession>
<sequence length="266" mass="28902">MTDRLAPLHSDDADARNDAIRDLAREASPELLDELQKLLSDPAASHYARQAAAETLGQIGPPDGAAILYGLLEDDDATHRELAAIGLGRAPSAETVQRLIAALSDKVNTVRNVAERSLLAMEEELAAHGVEPLLELLEHPVPLSRSPAARLLGITQDERALEPLLNHLQNDRQWLARMWAAKGLGDLGKIEAAQPLAHAMQHDEKNRVRAASAEALGKLRPDNAEQLLRTALETDDDGGVRKIAGEALYSLGFESPEYHPDDPFDE</sequence>
<organism evidence="1 2">
    <name type="scientific">Maioricimonas rarisocia</name>
    <dbReference type="NCBI Taxonomy" id="2528026"/>
    <lineage>
        <taxon>Bacteria</taxon>
        <taxon>Pseudomonadati</taxon>
        <taxon>Planctomycetota</taxon>
        <taxon>Planctomycetia</taxon>
        <taxon>Planctomycetales</taxon>
        <taxon>Planctomycetaceae</taxon>
        <taxon>Maioricimonas</taxon>
    </lineage>
</organism>
<dbReference type="GO" id="GO:0016491">
    <property type="term" value="F:oxidoreductase activity"/>
    <property type="evidence" value="ECO:0007669"/>
    <property type="project" value="TreeGrafter"/>
</dbReference>
<dbReference type="Gene3D" id="1.25.10.10">
    <property type="entry name" value="Leucine-rich Repeat Variant"/>
    <property type="match status" value="2"/>
</dbReference>
<dbReference type="Proteomes" id="UP000320496">
    <property type="component" value="Chromosome"/>
</dbReference>
<dbReference type="SUPFAM" id="SSF48371">
    <property type="entry name" value="ARM repeat"/>
    <property type="match status" value="1"/>
</dbReference>
<dbReference type="KEGG" id="mri:Mal4_04540"/>
<evidence type="ECO:0000313" key="1">
    <source>
        <dbReference type="EMBL" id="QDU36170.1"/>
    </source>
</evidence>
<dbReference type="PANTHER" id="PTHR12697:SF5">
    <property type="entry name" value="DEOXYHYPUSINE HYDROXYLASE"/>
    <property type="match status" value="1"/>
</dbReference>
<dbReference type="EMBL" id="CP036275">
    <property type="protein sequence ID" value="QDU36170.1"/>
    <property type="molecule type" value="Genomic_DNA"/>
</dbReference>
<gene>
    <name evidence="1" type="ORF">Mal4_04540</name>
</gene>
<dbReference type="InterPro" id="IPR016024">
    <property type="entry name" value="ARM-type_fold"/>
</dbReference>
<reference evidence="1 2" key="1">
    <citation type="submission" date="2019-02" db="EMBL/GenBank/DDBJ databases">
        <title>Deep-cultivation of Planctomycetes and their phenomic and genomic characterization uncovers novel biology.</title>
        <authorList>
            <person name="Wiegand S."/>
            <person name="Jogler M."/>
            <person name="Boedeker C."/>
            <person name="Pinto D."/>
            <person name="Vollmers J."/>
            <person name="Rivas-Marin E."/>
            <person name="Kohn T."/>
            <person name="Peeters S.H."/>
            <person name="Heuer A."/>
            <person name="Rast P."/>
            <person name="Oberbeckmann S."/>
            <person name="Bunk B."/>
            <person name="Jeske O."/>
            <person name="Meyerdierks A."/>
            <person name="Storesund J.E."/>
            <person name="Kallscheuer N."/>
            <person name="Luecker S."/>
            <person name="Lage O.M."/>
            <person name="Pohl T."/>
            <person name="Merkel B.J."/>
            <person name="Hornburger P."/>
            <person name="Mueller R.-W."/>
            <person name="Bruemmer F."/>
            <person name="Labrenz M."/>
            <person name="Spormann A.M."/>
            <person name="Op den Camp H."/>
            <person name="Overmann J."/>
            <person name="Amann R."/>
            <person name="Jetten M.S.M."/>
            <person name="Mascher T."/>
            <person name="Medema M.H."/>
            <person name="Devos D.P."/>
            <person name="Kaster A.-K."/>
            <person name="Ovreas L."/>
            <person name="Rohde M."/>
            <person name="Galperin M.Y."/>
            <person name="Jogler C."/>
        </authorList>
    </citation>
    <scope>NUCLEOTIDE SEQUENCE [LARGE SCALE GENOMIC DNA]</scope>
    <source>
        <strain evidence="1 2">Mal4</strain>
    </source>
</reference>
<evidence type="ECO:0000313" key="2">
    <source>
        <dbReference type="Proteomes" id="UP000320496"/>
    </source>
</evidence>
<dbReference type="RefSeq" id="WP_197444019.1">
    <property type="nucleotide sequence ID" value="NZ_CP036275.1"/>
</dbReference>
<dbReference type="Pfam" id="PF13646">
    <property type="entry name" value="HEAT_2"/>
    <property type="match status" value="2"/>
</dbReference>
<dbReference type="PANTHER" id="PTHR12697">
    <property type="entry name" value="PBS LYASE HEAT-LIKE PROTEIN"/>
    <property type="match status" value="1"/>
</dbReference>
<dbReference type="InterPro" id="IPR004155">
    <property type="entry name" value="PBS_lyase_HEAT"/>
</dbReference>
<protein>
    <submittedName>
        <fullName evidence="1">HEAT repeat protein</fullName>
    </submittedName>
</protein>
<dbReference type="SMART" id="SM00567">
    <property type="entry name" value="EZ_HEAT"/>
    <property type="match status" value="6"/>
</dbReference>
<proteinExistence type="predicted"/>
<keyword evidence="2" id="KW-1185">Reference proteome</keyword>
<dbReference type="InterPro" id="IPR011989">
    <property type="entry name" value="ARM-like"/>
</dbReference>
<dbReference type="AlphaFoldDB" id="A0A517Z114"/>
<name>A0A517Z114_9PLAN</name>